<protein>
    <submittedName>
        <fullName evidence="1">Uncharacterized protein</fullName>
    </submittedName>
</protein>
<organism evidence="1 2">
    <name type="scientific">Chitinophaga defluvii</name>
    <dbReference type="NCBI Taxonomy" id="3163343"/>
    <lineage>
        <taxon>Bacteria</taxon>
        <taxon>Pseudomonadati</taxon>
        <taxon>Bacteroidota</taxon>
        <taxon>Chitinophagia</taxon>
        <taxon>Chitinophagales</taxon>
        <taxon>Chitinophagaceae</taxon>
        <taxon>Chitinophaga</taxon>
    </lineage>
</organism>
<dbReference type="EMBL" id="JBEXAC010000002">
    <property type="protein sequence ID" value="MET7000184.1"/>
    <property type="molecule type" value="Genomic_DNA"/>
</dbReference>
<evidence type="ECO:0000313" key="2">
    <source>
        <dbReference type="Proteomes" id="UP001549749"/>
    </source>
</evidence>
<keyword evidence="2" id="KW-1185">Reference proteome</keyword>
<accession>A0ABV2TAY0</accession>
<comment type="caution">
    <text evidence="1">The sequence shown here is derived from an EMBL/GenBank/DDBJ whole genome shotgun (WGS) entry which is preliminary data.</text>
</comment>
<name>A0ABV2TAY0_9BACT</name>
<proteinExistence type="predicted"/>
<gene>
    <name evidence="1" type="ORF">ABR189_22525</name>
</gene>
<dbReference type="Proteomes" id="UP001549749">
    <property type="component" value="Unassembled WGS sequence"/>
</dbReference>
<evidence type="ECO:0000313" key="1">
    <source>
        <dbReference type="EMBL" id="MET7000184.1"/>
    </source>
</evidence>
<dbReference type="RefSeq" id="WP_354662744.1">
    <property type="nucleotide sequence ID" value="NZ_JBEXAC010000002.1"/>
</dbReference>
<reference evidence="1 2" key="1">
    <citation type="submission" date="2024-06" db="EMBL/GenBank/DDBJ databases">
        <title>Chitinophaga defluvii sp. nov., isolated from municipal sewage.</title>
        <authorList>
            <person name="Zhang L."/>
        </authorList>
    </citation>
    <scope>NUCLEOTIDE SEQUENCE [LARGE SCALE GENOMIC DNA]</scope>
    <source>
        <strain evidence="1 2">H8</strain>
    </source>
</reference>
<sequence length="265" mass="30870">MMGLYYADGLYNNPYVEYLKNRHPHTSYITGWEHEVKSYIHSTGFEIIFLEIMRDDAYSKATVYRMAAYARQHSPESVIIIHGNDLRNDYQLDFPAALFDLFITWQMSLEELAASLRTLVLRRLFFICNQLPPRNLRGILCMREPEEEITCANYLHALGITTTISASPDIITRNIASFQPDFIVLHQHSREHDYDVMKQLCRDVKASAPACSIFITGNIMQQLIFKLSNAPFDEFAVHYTPHELLLQVLEKEQQKYTREEQLVQV</sequence>